<dbReference type="GO" id="GO:0000328">
    <property type="term" value="C:fungal-type vacuole lumen"/>
    <property type="evidence" value="ECO:0007669"/>
    <property type="project" value="EnsemblFungi"/>
</dbReference>
<keyword evidence="13" id="KW-0472">Membrane</keyword>
<feature type="region of interest" description="Disordered" evidence="12">
    <location>
        <begin position="21"/>
        <end position="52"/>
    </location>
</feature>
<keyword evidence="10" id="KW-0325">Glycoprotein</keyword>
<dbReference type="SUPFAM" id="SSF74650">
    <property type="entry name" value="Galactose mutarotase-like"/>
    <property type="match status" value="1"/>
</dbReference>
<keyword evidence="7" id="KW-0574">Periplasm</keyword>
<evidence type="ECO:0000256" key="5">
    <source>
        <dbReference type="ARBA" id="ARBA00006768"/>
    </source>
</evidence>
<evidence type="ECO:0000256" key="12">
    <source>
        <dbReference type="SAM" id="MobiDB-lite"/>
    </source>
</evidence>
<evidence type="ECO:0000256" key="1">
    <source>
        <dbReference type="ARBA" id="ARBA00001576"/>
    </source>
</evidence>
<dbReference type="GO" id="GO:0009277">
    <property type="term" value="C:fungal-type cell wall"/>
    <property type="evidence" value="ECO:0007669"/>
    <property type="project" value="EnsemblFungi"/>
</dbReference>
<dbReference type="GO" id="GO:0016020">
    <property type="term" value="C:membrane"/>
    <property type="evidence" value="ECO:0007669"/>
    <property type="project" value="UniProtKB-SubCell"/>
</dbReference>
<feature type="domain" description="Glycoside hydrolase family 65 N-terminal" evidence="16">
    <location>
        <begin position="176"/>
        <end position="447"/>
    </location>
</feature>
<evidence type="ECO:0000313" key="17">
    <source>
        <dbReference type="EMBL" id="CCC68024.1"/>
    </source>
</evidence>
<dbReference type="InterPro" id="IPR005195">
    <property type="entry name" value="Glyco_hydro_65_M"/>
</dbReference>
<comment type="function">
    <text evidence="11">Periplasmic acid trehalase that catalyzes hydrolysis of the disaccharide trehalose and required for growth on trehalose as carbon source. Growth on trehalose is strictly respiratory.</text>
</comment>
<dbReference type="SUPFAM" id="SSF48208">
    <property type="entry name" value="Six-hairpin glycosidases"/>
    <property type="match status" value="1"/>
</dbReference>
<dbReference type="InParanoid" id="G0V974"/>
<dbReference type="eggNOG" id="KOG4125">
    <property type="taxonomic scope" value="Eukaryota"/>
</dbReference>
<dbReference type="Pfam" id="PF03632">
    <property type="entry name" value="Glyco_hydro_65m"/>
    <property type="match status" value="1"/>
</dbReference>
<dbReference type="InterPro" id="IPR005194">
    <property type="entry name" value="Glyco_hydro_65_C"/>
</dbReference>
<evidence type="ECO:0000256" key="13">
    <source>
        <dbReference type="SAM" id="Phobius"/>
    </source>
</evidence>
<dbReference type="FunFam" id="2.70.98.40:FF:000003">
    <property type="entry name" value="Acid trehalase"/>
    <property type="match status" value="1"/>
</dbReference>
<dbReference type="Proteomes" id="UP000001640">
    <property type="component" value="Chromosome 1"/>
</dbReference>
<reference evidence="17 18" key="1">
    <citation type="journal article" date="2011" name="Proc. Natl. Acad. Sci. U.S.A.">
        <title>Evolutionary erosion of yeast sex chromosomes by mating-type switching accidents.</title>
        <authorList>
            <person name="Gordon J.L."/>
            <person name="Armisen D."/>
            <person name="Proux-Wera E."/>
            <person name="Oheigeartaigh S.S."/>
            <person name="Byrne K.P."/>
            <person name="Wolfe K.H."/>
        </authorList>
    </citation>
    <scope>NUCLEOTIDE SEQUENCE [LARGE SCALE GENOMIC DNA]</scope>
    <source>
        <strain evidence="18">ATCC 76901 / BCRC 22586 / CBS 4309 / NBRC 1992 / NRRL Y-12630</strain>
    </source>
</reference>
<dbReference type="Pfam" id="PF03633">
    <property type="entry name" value="Glyco_hydro_65C"/>
    <property type="match status" value="1"/>
</dbReference>
<keyword evidence="9" id="KW-0735">Signal-anchor</keyword>
<dbReference type="Gene3D" id="2.70.98.40">
    <property type="entry name" value="Glycoside hydrolase, family 65, N-terminal domain"/>
    <property type="match status" value="1"/>
</dbReference>
<dbReference type="Gene3D" id="1.50.10.10">
    <property type="match status" value="1"/>
</dbReference>
<sequence length="1238" mass="139320">MSFLSKLFSFQRPSFIPALGPSNSTSSDIESYPLTNTDSIENSPPPNNYNNSINIPKKEPLFDKKSKKIKVLTIILFLIMISAIIALIAVVAPSSFSIFSKASDYTPPQFDLANVSNTNYYQQGVISPIDEKGHSLEYNSQTRKSSKKLYELMSDFDTAYYDDENMILGTTLFSDNVYSRQPYVANGYIGSRIPNIGFGYALDTLNLFTDAPGALNNGWPLRNRRYAGAFVSDFYCLEPKLNSTNFPELDENGYNTVISSIPQWTNLQFSLDNGTVWFNPLEVENIDVINYSQNLSMKDGIVTTDLDWIDNMLHVKSDIWAHRKIYPLGMVSLEISLNVDNLPEEFESVDLDVWDVLDFNTSHRTVLKDLGADDDGIFMVVQPKNVPYSNAAIYSTCTMELENKGSVNFTTADINDDDGTVSKVGHVLLTRENSKVTIHKYTGVMSTEFNDNERSKISTLEAAKLVSMNSKGNYDVLLSSHKQAWYTLYNDAFIEIPSDSLLEMTARSSLYQLLANTRTYNVSEDRGLPVSVPGLSSDSYGGMVFWDADLWVQPALLPFFPQIAKNMNNYRNATHSQAKANAKQYGYPGAVYPWTSGRYANCTSAGPCVDYEYHINVDIAMASLSIYMNGGDGIDDEYLRYTTWPIVKDAAEFFTAYVKYNATLGQYETYNLTDPDEFADHINNGAFTNAGIKTLLKWANDIGNHLEEYVDPKWMEISHNIYIPRSKSNITLEYSGMNSSIEIKQADVTLMVYPLGYINDESILNNAIKDLYYYSERQSASGPAMTYPVFVAAAAGLLNHGSSSQSYLYKSVLPYLRAPFAQFSEQSDDNFLTNGLTQPAFPFLTANGGFLQSILFGLTGIRYSYEVDQPTKKMQRLLRFNPIELPLLPGGIAIRNFKYMGQVLDIIINDHNGTIVHKKGDLPITIKVPNRGLIHDRDIDLFTREKKETLEKRDQLDKPSTEEDIKSDLFGTYYTLSPGEELTLPLYKPELNIENNIAENKQITNLTAGVPGDVAFSALDGNNYTHWQPAEKSSIARLLIDLGKDNREVITKGMILWGQRPAKNISVAILPHSDKLTDIFNNVTVILEHSHSTEEYEEDVFKLLAENNIPIPQSNSTSEALQEILDWKDDDINDIFKKFPKLGILGEDFITVLENYPVEPSEPYYKEIYDKSLIEILPSNKTEFVIDYSNIQLGDSSNDTEWNAARYVLLTVQGTYDEDEDVKGATIKEISFSPSRLK</sequence>
<dbReference type="GO" id="GO:0030246">
    <property type="term" value="F:carbohydrate binding"/>
    <property type="evidence" value="ECO:0007669"/>
    <property type="project" value="InterPro"/>
</dbReference>
<keyword evidence="18" id="KW-1185">Reference proteome</keyword>
<dbReference type="KEGG" id="ncs:NCAS_0A14660"/>
<dbReference type="HOGENOM" id="CLU_006285_4_0_1"/>
<keyword evidence="13" id="KW-0812">Transmembrane</keyword>
<dbReference type="InterPro" id="IPR012341">
    <property type="entry name" value="6hp_glycosidase-like_sf"/>
</dbReference>
<evidence type="ECO:0000256" key="2">
    <source>
        <dbReference type="ARBA" id="ARBA00004410"/>
    </source>
</evidence>
<evidence type="ECO:0000259" key="15">
    <source>
        <dbReference type="Pfam" id="PF03633"/>
    </source>
</evidence>
<reference key="2">
    <citation type="submission" date="2011-08" db="EMBL/GenBank/DDBJ databases">
        <title>Genome sequence of Naumovozyma castellii.</title>
        <authorList>
            <person name="Gordon J.L."/>
            <person name="Armisen D."/>
            <person name="Proux-Wera E."/>
            <person name="OhEigeartaigh S.S."/>
            <person name="Byrne K.P."/>
            <person name="Wolfe K.H."/>
        </authorList>
    </citation>
    <scope>NUCLEOTIDE SEQUENCE</scope>
    <source>
        <strain>Type strain:CBS 4309</strain>
    </source>
</reference>
<comment type="similarity">
    <text evidence="5">Belongs to the glycosyl hydrolase 65 family.</text>
</comment>
<dbReference type="InterPro" id="IPR005196">
    <property type="entry name" value="Glyco_hydro_65_N"/>
</dbReference>
<keyword evidence="13" id="KW-1133">Transmembrane helix</keyword>
<dbReference type="GeneID" id="96901500"/>
<dbReference type="PANTHER" id="PTHR11051:SF8">
    <property type="entry name" value="PROTEIN-GLUCOSYLGALACTOSYLHYDROXYLYSINE GLUCOSIDASE"/>
    <property type="match status" value="1"/>
</dbReference>
<dbReference type="FunFam" id="1.50.10.10:FF:000032">
    <property type="entry name" value="Vacuolar acid trehalase"/>
    <property type="match status" value="1"/>
</dbReference>
<evidence type="ECO:0000256" key="11">
    <source>
        <dbReference type="ARBA" id="ARBA00059745"/>
    </source>
</evidence>
<dbReference type="OMA" id="DIALAHW"/>
<accession>G0V974</accession>
<feature type="compositionally biased region" description="Polar residues" evidence="12">
    <location>
        <begin position="21"/>
        <end position="38"/>
    </location>
</feature>
<dbReference type="RefSeq" id="XP_003674403.1">
    <property type="nucleotide sequence ID" value="XM_003674355.1"/>
</dbReference>
<feature type="transmembrane region" description="Helical" evidence="13">
    <location>
        <begin position="71"/>
        <end position="92"/>
    </location>
</feature>
<evidence type="ECO:0000259" key="16">
    <source>
        <dbReference type="Pfam" id="PF03636"/>
    </source>
</evidence>
<dbReference type="GO" id="GO:0004555">
    <property type="term" value="F:alpha,alpha-trehalase activity"/>
    <property type="evidence" value="ECO:0007669"/>
    <property type="project" value="UniProtKB-EC"/>
</dbReference>
<dbReference type="FunCoup" id="G0V974">
    <property type="interactions" value="80"/>
</dbReference>
<dbReference type="GO" id="GO:0030287">
    <property type="term" value="C:cell wall-bounded periplasmic space"/>
    <property type="evidence" value="ECO:0007669"/>
    <property type="project" value="EnsemblFungi"/>
</dbReference>
<dbReference type="AlphaFoldDB" id="G0V974"/>
<evidence type="ECO:0000256" key="3">
    <source>
        <dbReference type="ARBA" id="ARBA00004418"/>
    </source>
</evidence>
<dbReference type="GO" id="GO:0015976">
    <property type="term" value="P:carbon utilization"/>
    <property type="evidence" value="ECO:0007669"/>
    <property type="project" value="EnsemblFungi"/>
</dbReference>
<name>G0V974_NAUCA</name>
<evidence type="ECO:0000256" key="4">
    <source>
        <dbReference type="ARBA" id="ARBA00004606"/>
    </source>
</evidence>
<dbReference type="InterPro" id="IPR037018">
    <property type="entry name" value="GH65_N"/>
</dbReference>
<dbReference type="InterPro" id="IPR011013">
    <property type="entry name" value="Gal_mutarotase_sf_dom"/>
</dbReference>
<dbReference type="GO" id="GO:0005993">
    <property type="term" value="P:trehalose catabolic process"/>
    <property type="evidence" value="ECO:0007669"/>
    <property type="project" value="EnsemblFungi"/>
</dbReference>
<dbReference type="OrthoDB" id="200349at2759"/>
<evidence type="ECO:0000256" key="8">
    <source>
        <dbReference type="ARBA" id="ARBA00022801"/>
    </source>
</evidence>
<evidence type="ECO:0000256" key="10">
    <source>
        <dbReference type="ARBA" id="ARBA00023180"/>
    </source>
</evidence>
<dbReference type="EC" id="3.2.1.28" evidence="6"/>
<dbReference type="EMBL" id="HE576752">
    <property type="protein sequence ID" value="CCC68024.1"/>
    <property type="molecule type" value="Genomic_DNA"/>
</dbReference>
<evidence type="ECO:0000259" key="14">
    <source>
        <dbReference type="Pfam" id="PF03632"/>
    </source>
</evidence>
<keyword evidence="8" id="KW-0378">Hydrolase</keyword>
<dbReference type="PANTHER" id="PTHR11051">
    <property type="entry name" value="GLYCOSYL HYDROLASE-RELATED"/>
    <property type="match status" value="1"/>
</dbReference>
<dbReference type="GO" id="GO:0015771">
    <property type="term" value="P:trehalose transport"/>
    <property type="evidence" value="ECO:0007669"/>
    <property type="project" value="EnsemblFungi"/>
</dbReference>
<gene>
    <name evidence="17" type="primary">NCAS0A14660</name>
    <name evidence="17" type="ordered locus">NCAS_0A14660</name>
</gene>
<comment type="catalytic activity">
    <reaction evidence="1">
        <text>alpha,alpha-trehalose + H2O = alpha-D-glucose + beta-D-glucose</text>
        <dbReference type="Rhea" id="RHEA:32675"/>
        <dbReference type="ChEBI" id="CHEBI:15377"/>
        <dbReference type="ChEBI" id="CHEBI:15903"/>
        <dbReference type="ChEBI" id="CHEBI:16551"/>
        <dbReference type="ChEBI" id="CHEBI:17925"/>
        <dbReference type="EC" id="3.2.1.28"/>
    </reaction>
</comment>
<evidence type="ECO:0000256" key="6">
    <source>
        <dbReference type="ARBA" id="ARBA00012757"/>
    </source>
</evidence>
<dbReference type="STRING" id="1064592.G0V974"/>
<feature type="domain" description="Glycoside hydrolase family 65 C-terminal" evidence="15">
    <location>
        <begin position="881"/>
        <end position="931"/>
    </location>
</feature>
<feature type="domain" description="Glycoside hydrolase family 65 central catalytic" evidence="14">
    <location>
        <begin position="510"/>
        <end position="728"/>
    </location>
</feature>
<proteinExistence type="inferred from homology"/>
<dbReference type="InterPro" id="IPR008928">
    <property type="entry name" value="6-hairpin_glycosidase_sf"/>
</dbReference>
<evidence type="ECO:0000256" key="9">
    <source>
        <dbReference type="ARBA" id="ARBA00022968"/>
    </source>
</evidence>
<protein>
    <recommendedName>
        <fullName evidence="6">alpha,alpha-trehalase</fullName>
        <ecNumber evidence="6">3.2.1.28</ecNumber>
    </recommendedName>
</protein>
<dbReference type="Pfam" id="PF03636">
    <property type="entry name" value="Glyco_hydro_65N"/>
    <property type="match status" value="1"/>
</dbReference>
<evidence type="ECO:0000256" key="7">
    <source>
        <dbReference type="ARBA" id="ARBA00022764"/>
    </source>
</evidence>
<evidence type="ECO:0000313" key="18">
    <source>
        <dbReference type="Proteomes" id="UP000001640"/>
    </source>
</evidence>
<organism evidence="17 18">
    <name type="scientific">Naumovozyma castellii</name>
    <name type="common">Yeast</name>
    <name type="synonym">Saccharomyces castellii</name>
    <dbReference type="NCBI Taxonomy" id="27288"/>
    <lineage>
        <taxon>Eukaryota</taxon>
        <taxon>Fungi</taxon>
        <taxon>Dikarya</taxon>
        <taxon>Ascomycota</taxon>
        <taxon>Saccharomycotina</taxon>
        <taxon>Saccharomycetes</taxon>
        <taxon>Saccharomycetales</taxon>
        <taxon>Saccharomycetaceae</taxon>
        <taxon>Naumovozyma</taxon>
    </lineage>
</organism>
<comment type="subcellular location">
    <subcellularLocation>
        <location evidence="4">Membrane</location>
        <topology evidence="4">Single-pass type II membrane protein</topology>
    </subcellularLocation>
    <subcellularLocation>
        <location evidence="3">Periplasm</location>
    </subcellularLocation>
    <subcellularLocation>
        <location evidence="2">Vacuole lumen</location>
    </subcellularLocation>
</comment>